<evidence type="ECO:0000313" key="1">
    <source>
        <dbReference type="EMBL" id="KAF3704690.1"/>
    </source>
</evidence>
<dbReference type="EMBL" id="CM015731">
    <property type="protein sequence ID" value="KAF3704690.1"/>
    <property type="molecule type" value="Genomic_DNA"/>
</dbReference>
<organism evidence="1 2">
    <name type="scientific">Channa argus</name>
    <name type="common">Northern snakehead</name>
    <name type="synonym">Ophicephalus argus</name>
    <dbReference type="NCBI Taxonomy" id="215402"/>
    <lineage>
        <taxon>Eukaryota</taxon>
        <taxon>Metazoa</taxon>
        <taxon>Chordata</taxon>
        <taxon>Craniata</taxon>
        <taxon>Vertebrata</taxon>
        <taxon>Euteleostomi</taxon>
        <taxon>Actinopterygii</taxon>
        <taxon>Neopterygii</taxon>
        <taxon>Teleostei</taxon>
        <taxon>Neoteleostei</taxon>
        <taxon>Acanthomorphata</taxon>
        <taxon>Anabantaria</taxon>
        <taxon>Anabantiformes</taxon>
        <taxon>Channoidei</taxon>
        <taxon>Channidae</taxon>
        <taxon>Channa</taxon>
    </lineage>
</organism>
<reference evidence="2" key="2">
    <citation type="submission" date="2019-02" db="EMBL/GenBank/DDBJ databases">
        <title>Opniocepnalus argus Var Kimnra genome.</title>
        <authorList>
            <person name="Zhou C."/>
            <person name="Xiao S."/>
        </authorList>
    </citation>
    <scope>NUCLEOTIDE SEQUENCE [LARGE SCALE GENOMIC DNA]</scope>
</reference>
<name>A0A6G1QPP1_CHAAH</name>
<proteinExistence type="predicted"/>
<gene>
    <name evidence="1" type="ORF">EXN66_Car020380</name>
</gene>
<dbReference type="Proteomes" id="UP000503349">
    <property type="component" value="Chromosome 20"/>
</dbReference>
<evidence type="ECO:0000313" key="2">
    <source>
        <dbReference type="Proteomes" id="UP000503349"/>
    </source>
</evidence>
<reference evidence="1 2" key="1">
    <citation type="submission" date="2019-02" db="EMBL/GenBank/DDBJ databases">
        <title>Opniocepnalus argus genome.</title>
        <authorList>
            <person name="Zhou C."/>
            <person name="Xiao S."/>
        </authorList>
    </citation>
    <scope>NUCLEOTIDE SEQUENCE [LARGE SCALE GENOMIC DNA]</scope>
    <source>
        <strain evidence="1">OARG1902GOOAL</strain>
        <tissue evidence="1">Muscle</tissue>
    </source>
</reference>
<keyword evidence="2" id="KW-1185">Reference proteome</keyword>
<protein>
    <submittedName>
        <fullName evidence="1">Uncharacterized protein</fullName>
    </submittedName>
</protein>
<dbReference type="AlphaFoldDB" id="A0A6G1QPP1"/>
<sequence length="80" mass="8835">MNTEKNGIQSASSLPLYMHHCWPASHPNGSEDGWRETCSQGITACMRDNRSSCSLATKYFVFAGYRQSQSSLKDSLEDAG</sequence>
<accession>A0A6G1QPP1</accession>